<protein>
    <submittedName>
        <fullName evidence="1">Uncharacterized protein</fullName>
    </submittedName>
</protein>
<name>A0ABT0PLQ4_9GAMM</name>
<sequence>MIQTTTDKLSNILQQSSRYKSNPAMLNFISYFEATEYPKALYKKEPTRYTKVPCTYLYNSKLSDLFFKHPSYRHENEIRLCVVDRNSEEPYTLNKNPGIILKIDSDFIESITFAPNATEWFKDTVLDVVQKFDVEPDIYSSELDWHKHIFSPSEIMF</sequence>
<keyword evidence="2" id="KW-1185">Reference proteome</keyword>
<dbReference type="Proteomes" id="UP001203338">
    <property type="component" value="Unassembled WGS sequence"/>
</dbReference>
<organism evidence="1 2">
    <name type="scientific">Parendozoicomonas callyspongiae</name>
    <dbReference type="NCBI Taxonomy" id="2942213"/>
    <lineage>
        <taxon>Bacteria</taxon>
        <taxon>Pseudomonadati</taxon>
        <taxon>Pseudomonadota</taxon>
        <taxon>Gammaproteobacteria</taxon>
        <taxon>Oceanospirillales</taxon>
        <taxon>Endozoicomonadaceae</taxon>
        <taxon>Parendozoicomonas</taxon>
    </lineage>
</organism>
<dbReference type="EMBL" id="JAMFLX010000119">
    <property type="protein sequence ID" value="MCL6272310.1"/>
    <property type="molecule type" value="Genomic_DNA"/>
</dbReference>
<reference evidence="1 2" key="1">
    <citation type="submission" date="2022-05" db="EMBL/GenBank/DDBJ databases">
        <authorList>
            <person name="Park J.-S."/>
        </authorList>
    </citation>
    <scope>NUCLEOTIDE SEQUENCE [LARGE SCALE GENOMIC DNA]</scope>
    <source>
        <strain evidence="1 2">2012CJ34-2</strain>
    </source>
</reference>
<comment type="caution">
    <text evidence="1">The sequence shown here is derived from an EMBL/GenBank/DDBJ whole genome shotgun (WGS) entry which is preliminary data.</text>
</comment>
<proteinExistence type="predicted"/>
<evidence type="ECO:0000313" key="1">
    <source>
        <dbReference type="EMBL" id="MCL6272310.1"/>
    </source>
</evidence>
<accession>A0ABT0PLQ4</accession>
<gene>
    <name evidence="1" type="ORF">M3P05_20550</name>
</gene>
<evidence type="ECO:0000313" key="2">
    <source>
        <dbReference type="Proteomes" id="UP001203338"/>
    </source>
</evidence>